<dbReference type="Gene3D" id="3.50.50.60">
    <property type="entry name" value="FAD/NAD(P)-binding domain"/>
    <property type="match status" value="1"/>
</dbReference>
<evidence type="ECO:0000313" key="8">
    <source>
        <dbReference type="RefSeq" id="XP_008779716.2"/>
    </source>
</evidence>
<evidence type="ECO:0000256" key="3">
    <source>
        <dbReference type="ARBA" id="ARBA00022827"/>
    </source>
</evidence>
<keyword evidence="3 6" id="KW-0274">FAD</keyword>
<dbReference type="PROSITE" id="PS51257">
    <property type="entry name" value="PROKAR_LIPOPROTEIN"/>
    <property type="match status" value="1"/>
</dbReference>
<evidence type="ECO:0000256" key="6">
    <source>
        <dbReference type="RuleBase" id="RU361177"/>
    </source>
</evidence>
<dbReference type="OrthoDB" id="752677at2759"/>
<dbReference type="PRINTS" id="PR00469">
    <property type="entry name" value="PNDRDTASEII"/>
</dbReference>
<keyword evidence="4 6" id="KW-0560">Oxidoreductase</keyword>
<comment type="similarity">
    <text evidence="1 6">Belongs to the FMO family.</text>
</comment>
<dbReference type="KEGG" id="pda:103699475"/>
<evidence type="ECO:0000256" key="2">
    <source>
        <dbReference type="ARBA" id="ARBA00022630"/>
    </source>
</evidence>
<evidence type="ECO:0000313" key="7">
    <source>
        <dbReference type="Proteomes" id="UP000228380"/>
    </source>
</evidence>
<dbReference type="GO" id="GO:0050660">
    <property type="term" value="F:flavin adenine dinucleotide binding"/>
    <property type="evidence" value="ECO:0007669"/>
    <property type="project" value="InterPro"/>
</dbReference>
<accession>A0A8B7BKQ0</accession>
<reference evidence="8" key="2">
    <citation type="submission" date="2025-08" db="UniProtKB">
        <authorList>
            <consortium name="RefSeq"/>
        </authorList>
    </citation>
    <scope>IDENTIFICATION</scope>
    <source>
        <tissue evidence="8">Young leaves</tissue>
    </source>
</reference>
<dbReference type="Pfam" id="PF00743">
    <property type="entry name" value="FMO-like"/>
    <property type="match status" value="1"/>
</dbReference>
<dbReference type="GO" id="GO:0050661">
    <property type="term" value="F:NADP binding"/>
    <property type="evidence" value="ECO:0007669"/>
    <property type="project" value="InterPro"/>
</dbReference>
<proteinExistence type="inferred from homology"/>
<gene>
    <name evidence="8" type="primary">LOC103699475</name>
</gene>
<dbReference type="InterPro" id="IPR036188">
    <property type="entry name" value="FAD/NAD-bd_sf"/>
</dbReference>
<comment type="catalytic activity">
    <reaction evidence="5">
        <text>indole-3-pyruvate + NADPH + O2 + H(+) = (indol-3-yl)acetate + CO2 + NADP(+) + H2O</text>
        <dbReference type="Rhea" id="RHEA:34331"/>
        <dbReference type="ChEBI" id="CHEBI:15377"/>
        <dbReference type="ChEBI" id="CHEBI:15378"/>
        <dbReference type="ChEBI" id="CHEBI:15379"/>
        <dbReference type="ChEBI" id="CHEBI:16526"/>
        <dbReference type="ChEBI" id="CHEBI:17640"/>
        <dbReference type="ChEBI" id="CHEBI:30854"/>
        <dbReference type="ChEBI" id="CHEBI:57783"/>
        <dbReference type="ChEBI" id="CHEBI:58349"/>
        <dbReference type="EC" id="1.14.13.168"/>
    </reaction>
</comment>
<dbReference type="Proteomes" id="UP000228380">
    <property type="component" value="Chromosome 10"/>
</dbReference>
<comment type="cofactor">
    <cofactor evidence="6">
        <name>FAD</name>
        <dbReference type="ChEBI" id="CHEBI:57692"/>
    </cofactor>
</comment>
<dbReference type="PANTHER" id="PTHR43539:SF9">
    <property type="entry name" value="INDOLE-3-PYRUVATE MONOOXYGENASE YUCCA11-RELATED"/>
    <property type="match status" value="1"/>
</dbReference>
<name>A0A8B7BKQ0_PHODC</name>
<sequence length="382" mass="41986">MKKEVLIVGAGPSGLATAACLNMFSIPNIILEKEDCSASLWRKRAYDRLKLHLAKQFCELPHMPYPSTFPTFIPKDQFIQYLDNYQARFKPNIVYCTVVDSANYDKYKGTWSIMACDKVTGEVKEYTAKFLVVATGENDEGMIPDIPGLKTFSGEVVHSSFYKSGAAYTGKNVLVVGSGNSGMEIAYDLSNFGAKTAITIQSPFHVMTKELIYMGMVLVKYLNVRLVDTLLLMLSNLKYGDLSKYGITRPKLGPLSLKIATGRSSVIDVGTVAKIKSGEIQVVKGLSSIQGNEVLFTDDKSYQFDAIVFATGYQSKVKSWLKDDFGLLGQDGFPVAKFPNHWKGENGLYFAGFARSGLAGISMDAENIADDIKMAHDCCESA</sequence>
<keyword evidence="6 8" id="KW-0503">Monooxygenase</keyword>
<dbReference type="PANTHER" id="PTHR43539">
    <property type="entry name" value="FLAVIN-BINDING MONOOXYGENASE-LIKE PROTEIN (AFU_ORTHOLOGUE AFUA_4G09220)"/>
    <property type="match status" value="1"/>
</dbReference>
<dbReference type="GO" id="GO:0103075">
    <property type="term" value="F:indole-3-pyruvate monooxygenase activity"/>
    <property type="evidence" value="ECO:0007669"/>
    <property type="project" value="UniProtKB-EC"/>
</dbReference>
<dbReference type="SUPFAM" id="SSF51905">
    <property type="entry name" value="FAD/NAD(P)-binding domain"/>
    <property type="match status" value="2"/>
</dbReference>
<protein>
    <recommendedName>
        <fullName evidence="6">Flavin-containing monooxygenase</fullName>
        <ecNumber evidence="6">1.-.-.-</ecNumber>
    </recommendedName>
</protein>
<dbReference type="RefSeq" id="XP_008779716.2">
    <property type="nucleotide sequence ID" value="XM_008781494.3"/>
</dbReference>
<keyword evidence="2 6" id="KW-0285">Flavoprotein</keyword>
<dbReference type="GeneID" id="103699475"/>
<reference evidence="7" key="1">
    <citation type="journal article" date="2019" name="Nat. Commun.">
        <title>Genome-wide association mapping of date palm fruit traits.</title>
        <authorList>
            <person name="Hazzouri K.M."/>
            <person name="Gros-Balthazard M."/>
            <person name="Flowers J.M."/>
            <person name="Copetti D."/>
            <person name="Lemansour A."/>
            <person name="Lebrun M."/>
            <person name="Masmoudi K."/>
            <person name="Ferrand S."/>
            <person name="Dhar M.I."/>
            <person name="Fresquez Z.A."/>
            <person name="Rosas U."/>
            <person name="Zhang J."/>
            <person name="Talag J."/>
            <person name="Lee S."/>
            <person name="Kudrna D."/>
            <person name="Powell R.F."/>
            <person name="Leitch I.J."/>
            <person name="Krueger R.R."/>
            <person name="Wing R.A."/>
            <person name="Amiri K.M.A."/>
            <person name="Purugganan M.D."/>
        </authorList>
    </citation>
    <scope>NUCLEOTIDE SEQUENCE [LARGE SCALE GENOMIC DNA]</scope>
    <source>
        <strain evidence="7">cv. Khalas</strain>
    </source>
</reference>
<dbReference type="InterPro" id="IPR020946">
    <property type="entry name" value="Flavin_mOase-like"/>
</dbReference>
<evidence type="ECO:0000256" key="1">
    <source>
        <dbReference type="ARBA" id="ARBA00009183"/>
    </source>
</evidence>
<dbReference type="GO" id="GO:0004499">
    <property type="term" value="F:N,N-dimethylaniline monooxygenase activity"/>
    <property type="evidence" value="ECO:0007669"/>
    <property type="project" value="InterPro"/>
</dbReference>
<dbReference type="InterPro" id="IPR050982">
    <property type="entry name" value="Auxin_biosynth/cation_transpt"/>
</dbReference>
<dbReference type="PRINTS" id="PR00368">
    <property type="entry name" value="FADPNR"/>
</dbReference>
<dbReference type="InterPro" id="IPR000960">
    <property type="entry name" value="Flavin_mOase"/>
</dbReference>
<keyword evidence="7" id="KW-1185">Reference proteome</keyword>
<evidence type="ECO:0000256" key="4">
    <source>
        <dbReference type="ARBA" id="ARBA00023002"/>
    </source>
</evidence>
<dbReference type="EC" id="1.-.-.-" evidence="6"/>
<evidence type="ECO:0000256" key="5">
    <source>
        <dbReference type="ARBA" id="ARBA00047707"/>
    </source>
</evidence>
<organism evidence="7 8">
    <name type="scientific">Phoenix dactylifera</name>
    <name type="common">Date palm</name>
    <dbReference type="NCBI Taxonomy" id="42345"/>
    <lineage>
        <taxon>Eukaryota</taxon>
        <taxon>Viridiplantae</taxon>
        <taxon>Streptophyta</taxon>
        <taxon>Embryophyta</taxon>
        <taxon>Tracheophyta</taxon>
        <taxon>Spermatophyta</taxon>
        <taxon>Magnoliopsida</taxon>
        <taxon>Liliopsida</taxon>
        <taxon>Arecaceae</taxon>
        <taxon>Coryphoideae</taxon>
        <taxon>Phoeniceae</taxon>
        <taxon>Phoenix</taxon>
    </lineage>
</organism>
<dbReference type="AlphaFoldDB" id="A0A8B7BKQ0"/>
<dbReference type="PIRSF" id="PIRSF000332">
    <property type="entry name" value="FMO"/>
    <property type="match status" value="1"/>
</dbReference>